<keyword evidence="2" id="KW-1185">Reference proteome</keyword>
<comment type="caution">
    <text evidence="1">The sequence shown here is derived from an EMBL/GenBank/DDBJ whole genome shotgun (WGS) entry which is preliminary data.</text>
</comment>
<accession>A0A366FQ89</accession>
<dbReference type="AlphaFoldDB" id="A0A366FQ89"/>
<organism evidence="1 2">
    <name type="scientific">Roseiarcus fermentans</name>
    <dbReference type="NCBI Taxonomy" id="1473586"/>
    <lineage>
        <taxon>Bacteria</taxon>
        <taxon>Pseudomonadati</taxon>
        <taxon>Pseudomonadota</taxon>
        <taxon>Alphaproteobacteria</taxon>
        <taxon>Hyphomicrobiales</taxon>
        <taxon>Roseiarcaceae</taxon>
        <taxon>Roseiarcus</taxon>
    </lineage>
</organism>
<evidence type="ECO:0000313" key="1">
    <source>
        <dbReference type="EMBL" id="RBP16822.1"/>
    </source>
</evidence>
<proteinExistence type="predicted"/>
<reference evidence="1 2" key="1">
    <citation type="submission" date="2018-06" db="EMBL/GenBank/DDBJ databases">
        <title>Genomic Encyclopedia of Type Strains, Phase IV (KMG-IV): sequencing the most valuable type-strain genomes for metagenomic binning, comparative biology and taxonomic classification.</title>
        <authorList>
            <person name="Goeker M."/>
        </authorList>
    </citation>
    <scope>NUCLEOTIDE SEQUENCE [LARGE SCALE GENOMIC DNA]</scope>
    <source>
        <strain evidence="1 2">DSM 24875</strain>
    </source>
</reference>
<gene>
    <name evidence="1" type="ORF">DFR50_10499</name>
</gene>
<dbReference type="OrthoDB" id="8239409at2"/>
<name>A0A366FQ89_9HYPH</name>
<protein>
    <submittedName>
        <fullName evidence="1">Uncharacterized protein</fullName>
    </submittedName>
</protein>
<dbReference type="EMBL" id="QNRK01000004">
    <property type="protein sequence ID" value="RBP16822.1"/>
    <property type="molecule type" value="Genomic_DNA"/>
</dbReference>
<sequence length="75" mass="8159">MQYYDFEVLQGDDVIVAERAVALDDSRAAWPKIIGLARSLTAPGCRIRVREQQGDTIILIGATAARLFPTLAVAT</sequence>
<dbReference type="Proteomes" id="UP000253529">
    <property type="component" value="Unassembled WGS sequence"/>
</dbReference>
<dbReference type="RefSeq" id="WP_113888062.1">
    <property type="nucleotide sequence ID" value="NZ_QNRK01000004.1"/>
</dbReference>
<evidence type="ECO:0000313" key="2">
    <source>
        <dbReference type="Proteomes" id="UP000253529"/>
    </source>
</evidence>